<keyword evidence="1" id="KW-1133">Transmembrane helix</keyword>
<comment type="caution">
    <text evidence="2">The sequence shown here is derived from an EMBL/GenBank/DDBJ whole genome shotgun (WGS) entry which is preliminary data.</text>
</comment>
<evidence type="ECO:0000313" key="3">
    <source>
        <dbReference type="Proteomes" id="UP000680206"/>
    </source>
</evidence>
<accession>A0ABS3RHW8</accession>
<sequence length="341" mass="35574">MMILPAVVMMLGIGLSVISLFGVRTAEAAPLAPAAGDLAATSATARLGSPLPPAFCNDGYWCKTESIHTRDSDPGGYLQWAPNKGRIRICDHEADDHAVDAKIFDGSSGVAYVYEGGKGHCQERAIPHYDKNKTYRFKVCLITDHGEGWCNTSTTARFPDAYCEQKSGKDSSDCKGADGDACKSVPGPAGDYCEKGNDKPAKDPCTDLTAAARNQCVADTGGKLSTGGGDKNVFDIGKPNGIKPPGGDPADINDRPVLSQRHAGKAGATAEPIKILLGYLKWTVLVGCEVGIVIVGAKAAIKHKRGEAGAHATGFTWVMIACVVAGSGLALAFISLVVDPL</sequence>
<protein>
    <submittedName>
        <fullName evidence="2">Uncharacterized protein</fullName>
    </submittedName>
</protein>
<organism evidence="2 3">
    <name type="scientific">Actinomadura violacea</name>
    <dbReference type="NCBI Taxonomy" id="2819934"/>
    <lineage>
        <taxon>Bacteria</taxon>
        <taxon>Bacillati</taxon>
        <taxon>Actinomycetota</taxon>
        <taxon>Actinomycetes</taxon>
        <taxon>Streptosporangiales</taxon>
        <taxon>Thermomonosporaceae</taxon>
        <taxon>Actinomadura</taxon>
    </lineage>
</organism>
<reference evidence="2 3" key="1">
    <citation type="submission" date="2021-03" db="EMBL/GenBank/DDBJ databases">
        <title>Actinomadura violae sp. nov., isolated from lichen in Thailand.</title>
        <authorList>
            <person name="Kanchanasin P."/>
            <person name="Saeng-In P."/>
            <person name="Phongsopitanun W."/>
            <person name="Yuki M."/>
            <person name="Kudo T."/>
            <person name="Ohkuma M."/>
            <person name="Tanasupawat S."/>
        </authorList>
    </citation>
    <scope>NUCLEOTIDE SEQUENCE [LARGE SCALE GENOMIC DNA]</scope>
    <source>
        <strain evidence="2 3">LCR2-06</strain>
    </source>
</reference>
<dbReference type="RefSeq" id="WP_208236132.1">
    <property type="nucleotide sequence ID" value="NZ_JAGEPF010000001.1"/>
</dbReference>
<keyword evidence="1" id="KW-0812">Transmembrane</keyword>
<keyword evidence="3" id="KW-1185">Reference proteome</keyword>
<proteinExistence type="predicted"/>
<gene>
    <name evidence="2" type="ORF">J4709_01835</name>
</gene>
<keyword evidence="1" id="KW-0472">Membrane</keyword>
<evidence type="ECO:0000313" key="2">
    <source>
        <dbReference type="EMBL" id="MBO2456329.1"/>
    </source>
</evidence>
<feature type="transmembrane region" description="Helical" evidence="1">
    <location>
        <begin position="279"/>
        <end position="301"/>
    </location>
</feature>
<feature type="transmembrane region" description="Helical" evidence="1">
    <location>
        <begin position="313"/>
        <end position="338"/>
    </location>
</feature>
<dbReference type="EMBL" id="JAGEPF010000001">
    <property type="protein sequence ID" value="MBO2456329.1"/>
    <property type="molecule type" value="Genomic_DNA"/>
</dbReference>
<evidence type="ECO:0000256" key="1">
    <source>
        <dbReference type="SAM" id="Phobius"/>
    </source>
</evidence>
<dbReference type="Proteomes" id="UP000680206">
    <property type="component" value="Unassembled WGS sequence"/>
</dbReference>
<name>A0ABS3RHW8_9ACTN</name>